<proteinExistence type="inferred from homology"/>
<dbReference type="PRINTS" id="PR00039">
    <property type="entry name" value="HTHLYSR"/>
</dbReference>
<keyword evidence="3" id="KW-0238">DNA-binding</keyword>
<evidence type="ECO:0000259" key="6">
    <source>
        <dbReference type="PROSITE" id="PS50931"/>
    </source>
</evidence>
<accession>A0A1X6ZXR7</accession>
<sequence>MKVTIRHLSYFAALCQHGHFGLAAQSINVTQPALSVAIKELEEIIGATLIDRSSRPFQPTTHGRDVLQKAHKILTDVESLEQTAGRQRGRDGPFDLGVIPTVAPYLLPKALELIQEQLPRLEIRIREAQTEVLLTELEANQLDACILATPSPNSGLQEQVLFRDRFVLALRQEQAAELGLQDGKVELTDMAPLKLLLLSEGHCLREQAQDLCRFATQEVLNQIGASSLQTLAGLATSGYGATLMPEIALDDALLSGSLAILRLAAPEPDRAITLVSKRHPKTALDLAPLAHTLAQAGSQCIAQTRAQLGP</sequence>
<keyword evidence="4" id="KW-0010">Activator</keyword>
<dbReference type="PANTHER" id="PTHR30346:SF26">
    <property type="entry name" value="HYDROGEN PEROXIDE-INDUCIBLE GENES ACTIVATOR"/>
    <property type="match status" value="1"/>
</dbReference>
<evidence type="ECO:0000256" key="1">
    <source>
        <dbReference type="ARBA" id="ARBA00009437"/>
    </source>
</evidence>
<dbReference type="GO" id="GO:0032993">
    <property type="term" value="C:protein-DNA complex"/>
    <property type="evidence" value="ECO:0007669"/>
    <property type="project" value="TreeGrafter"/>
</dbReference>
<organism evidence="7 8">
    <name type="scientific">Roseovarius albus</name>
    <dbReference type="NCBI Taxonomy" id="1247867"/>
    <lineage>
        <taxon>Bacteria</taxon>
        <taxon>Pseudomonadati</taxon>
        <taxon>Pseudomonadota</taxon>
        <taxon>Alphaproteobacteria</taxon>
        <taxon>Rhodobacterales</taxon>
        <taxon>Roseobacteraceae</taxon>
        <taxon>Roseovarius</taxon>
    </lineage>
</organism>
<evidence type="ECO:0000313" key="8">
    <source>
        <dbReference type="Proteomes" id="UP000193061"/>
    </source>
</evidence>
<dbReference type="InterPro" id="IPR000847">
    <property type="entry name" value="LysR_HTH_N"/>
</dbReference>
<dbReference type="GO" id="GO:0003700">
    <property type="term" value="F:DNA-binding transcription factor activity"/>
    <property type="evidence" value="ECO:0007669"/>
    <property type="project" value="InterPro"/>
</dbReference>
<protein>
    <submittedName>
        <fullName evidence="7">Hydrogen peroxide-inducible genes activator</fullName>
    </submittedName>
</protein>
<evidence type="ECO:0000256" key="2">
    <source>
        <dbReference type="ARBA" id="ARBA00023015"/>
    </source>
</evidence>
<dbReference type="Gene3D" id="3.40.190.10">
    <property type="entry name" value="Periplasmic binding protein-like II"/>
    <property type="match status" value="2"/>
</dbReference>
<dbReference type="PROSITE" id="PS50931">
    <property type="entry name" value="HTH_LYSR"/>
    <property type="match status" value="1"/>
</dbReference>
<dbReference type="SUPFAM" id="SSF53850">
    <property type="entry name" value="Periplasmic binding protein-like II"/>
    <property type="match status" value="1"/>
</dbReference>
<reference evidence="7 8" key="1">
    <citation type="submission" date="2017-03" db="EMBL/GenBank/DDBJ databases">
        <authorList>
            <person name="Afonso C.L."/>
            <person name="Miller P.J."/>
            <person name="Scott M.A."/>
            <person name="Spackman E."/>
            <person name="Goraichik I."/>
            <person name="Dimitrov K.M."/>
            <person name="Suarez D.L."/>
            <person name="Swayne D.E."/>
        </authorList>
    </citation>
    <scope>NUCLEOTIDE SEQUENCE [LARGE SCALE GENOMIC DNA]</scope>
    <source>
        <strain evidence="7 8">CECT 7450</strain>
    </source>
</reference>
<dbReference type="Gene3D" id="1.10.10.10">
    <property type="entry name" value="Winged helix-like DNA-binding domain superfamily/Winged helix DNA-binding domain"/>
    <property type="match status" value="1"/>
</dbReference>
<gene>
    <name evidence="7" type="primary">oxyR_3</name>
    <name evidence="7" type="ORF">ROA7450_03422</name>
</gene>
<evidence type="ECO:0000313" key="7">
    <source>
        <dbReference type="EMBL" id="SLN64611.1"/>
    </source>
</evidence>
<dbReference type="InterPro" id="IPR005119">
    <property type="entry name" value="LysR_subst-bd"/>
</dbReference>
<dbReference type="PANTHER" id="PTHR30346">
    <property type="entry name" value="TRANSCRIPTIONAL DUAL REGULATOR HCAR-RELATED"/>
    <property type="match status" value="1"/>
</dbReference>
<keyword evidence="8" id="KW-1185">Reference proteome</keyword>
<dbReference type="Proteomes" id="UP000193061">
    <property type="component" value="Unassembled WGS sequence"/>
</dbReference>
<dbReference type="InterPro" id="IPR036388">
    <property type="entry name" value="WH-like_DNA-bd_sf"/>
</dbReference>
<dbReference type="GO" id="GO:0003677">
    <property type="term" value="F:DNA binding"/>
    <property type="evidence" value="ECO:0007669"/>
    <property type="project" value="UniProtKB-KW"/>
</dbReference>
<dbReference type="InterPro" id="IPR036390">
    <property type="entry name" value="WH_DNA-bd_sf"/>
</dbReference>
<evidence type="ECO:0000256" key="5">
    <source>
        <dbReference type="ARBA" id="ARBA00023163"/>
    </source>
</evidence>
<feature type="domain" description="HTH lysR-type" evidence="6">
    <location>
        <begin position="3"/>
        <end position="60"/>
    </location>
</feature>
<dbReference type="RefSeq" id="WP_085807088.1">
    <property type="nucleotide sequence ID" value="NZ_FWFX01000012.1"/>
</dbReference>
<dbReference type="EMBL" id="FWFX01000012">
    <property type="protein sequence ID" value="SLN64611.1"/>
    <property type="molecule type" value="Genomic_DNA"/>
</dbReference>
<name>A0A1X6ZXR7_9RHOB</name>
<dbReference type="Pfam" id="PF03466">
    <property type="entry name" value="LysR_substrate"/>
    <property type="match status" value="1"/>
</dbReference>
<dbReference type="AlphaFoldDB" id="A0A1X6ZXR7"/>
<dbReference type="SUPFAM" id="SSF46785">
    <property type="entry name" value="Winged helix' DNA-binding domain"/>
    <property type="match status" value="1"/>
</dbReference>
<dbReference type="Pfam" id="PF00126">
    <property type="entry name" value="HTH_1"/>
    <property type="match status" value="1"/>
</dbReference>
<evidence type="ECO:0000256" key="3">
    <source>
        <dbReference type="ARBA" id="ARBA00023125"/>
    </source>
</evidence>
<dbReference type="CDD" id="cd08411">
    <property type="entry name" value="PBP2_OxyR"/>
    <property type="match status" value="1"/>
</dbReference>
<dbReference type="FunFam" id="1.10.10.10:FF:000001">
    <property type="entry name" value="LysR family transcriptional regulator"/>
    <property type="match status" value="1"/>
</dbReference>
<evidence type="ECO:0000256" key="4">
    <source>
        <dbReference type="ARBA" id="ARBA00023159"/>
    </source>
</evidence>
<dbReference type="OrthoDB" id="9775392at2"/>
<keyword evidence="2" id="KW-0805">Transcription regulation</keyword>
<comment type="similarity">
    <text evidence="1">Belongs to the LysR transcriptional regulatory family.</text>
</comment>
<keyword evidence="5" id="KW-0804">Transcription</keyword>